<accession>A0A1E3V6W9</accession>
<proteinExistence type="predicted"/>
<evidence type="ECO:0000313" key="1">
    <source>
        <dbReference type="EMBL" id="ODR89373.1"/>
    </source>
</evidence>
<keyword evidence="2" id="KW-1185">Reference proteome</keyword>
<dbReference type="Proteomes" id="UP000094342">
    <property type="component" value="Unassembled WGS sequence"/>
</dbReference>
<protein>
    <submittedName>
        <fullName evidence="1">Uncharacterized protein</fullName>
    </submittedName>
</protein>
<dbReference type="OrthoDB" id="7192139at2"/>
<name>A0A1E3V6W9_9HYPH</name>
<sequence>MWQPGTGIRLSDRPLIVSDVDEVVLEFLTPFMAFLEARDHALLPRSFRLSGNIVDRVSGEAVSDAAAEALLDAFYAAQDRWQTPAMQVVETLKGFSGEADIVFLTAMPPRHAAARRRLLDALDLPYPLLASEEPKGPLVKRLHQARDLPLAFVDDILRNLHSVREHAPGCLLINLMANAEFRALAPAPGVDIRVAADWPEAAELIRVHCRARPDAC</sequence>
<comment type="caution">
    <text evidence="1">The sequence shown here is derived from an EMBL/GenBank/DDBJ whole genome shotgun (WGS) entry which is preliminary data.</text>
</comment>
<dbReference type="STRING" id="1752398.A8M32_23370"/>
<evidence type="ECO:0000313" key="2">
    <source>
        <dbReference type="Proteomes" id="UP000094342"/>
    </source>
</evidence>
<dbReference type="AlphaFoldDB" id="A0A1E3V6W9"/>
<reference evidence="2" key="1">
    <citation type="submission" date="2016-05" db="EMBL/GenBank/DDBJ databases">
        <authorList>
            <person name="Li Y."/>
        </authorList>
    </citation>
    <scope>NUCLEOTIDE SEQUENCE [LARGE SCALE GENOMIC DNA]</scope>
    <source>
        <strain evidence="2">YIC4027</strain>
    </source>
</reference>
<organism evidence="1 2">
    <name type="scientific">Sinorhizobium alkalisoli</name>
    <dbReference type="NCBI Taxonomy" id="1752398"/>
    <lineage>
        <taxon>Bacteria</taxon>
        <taxon>Pseudomonadati</taxon>
        <taxon>Pseudomonadota</taxon>
        <taxon>Alphaproteobacteria</taxon>
        <taxon>Hyphomicrobiales</taxon>
        <taxon>Rhizobiaceae</taxon>
        <taxon>Sinorhizobium/Ensifer group</taxon>
        <taxon>Sinorhizobium</taxon>
    </lineage>
</organism>
<dbReference type="RefSeq" id="WP_069460765.1">
    <property type="nucleotide sequence ID" value="NZ_CP034909.1"/>
</dbReference>
<gene>
    <name evidence="1" type="ORF">A8M32_23370</name>
</gene>
<dbReference type="EMBL" id="LYBW01000062">
    <property type="protein sequence ID" value="ODR89373.1"/>
    <property type="molecule type" value="Genomic_DNA"/>
</dbReference>